<evidence type="ECO:0000313" key="8">
    <source>
        <dbReference type="Proteomes" id="UP001177140"/>
    </source>
</evidence>
<dbReference type="Pfam" id="PF06596">
    <property type="entry name" value="PsbX"/>
    <property type="match status" value="1"/>
</dbReference>
<evidence type="ECO:0000256" key="6">
    <source>
        <dbReference type="SAM" id="Phobius"/>
    </source>
</evidence>
<proteinExistence type="predicted"/>
<dbReference type="PANTHER" id="PTHR34455:SF1">
    <property type="entry name" value="OS07G0673550 PROTEIN"/>
    <property type="match status" value="1"/>
</dbReference>
<dbReference type="Proteomes" id="UP001177140">
    <property type="component" value="Unassembled WGS sequence"/>
</dbReference>
<sequence>MASTSAVSMAMPITSSSQKRSLLSSDASFLKAMPSLKSSKAVALTSSSRVNSRLQVKANLKEKMVSGLTAATLAAYMVMPEVAEAASGASPSLTNFLKSIVAGGVVVGGIIGAVIAVSNFDPVKRT</sequence>
<evidence type="ECO:0000313" key="7">
    <source>
        <dbReference type="EMBL" id="MCL7049953.1"/>
    </source>
</evidence>
<evidence type="ECO:0000256" key="2">
    <source>
        <dbReference type="ARBA" id="ARBA00022692"/>
    </source>
</evidence>
<keyword evidence="2 6" id="KW-0812">Transmembrane</keyword>
<evidence type="ECO:0000256" key="4">
    <source>
        <dbReference type="ARBA" id="ARBA00023136"/>
    </source>
</evidence>
<dbReference type="InterPro" id="IPR009518">
    <property type="entry name" value="PSII_PsbX"/>
</dbReference>
<comment type="caution">
    <text evidence="7">The sequence shown here is derived from an EMBL/GenBank/DDBJ whole genome shotgun (WGS) entry which is preliminary data.</text>
</comment>
<evidence type="ECO:0000256" key="5">
    <source>
        <dbReference type="ARBA" id="ARBA00023276"/>
    </source>
</evidence>
<keyword evidence="4 6" id="KW-0472">Membrane</keyword>
<dbReference type="EMBL" id="JAJJMA010321991">
    <property type="protein sequence ID" value="MCL7049953.1"/>
    <property type="molecule type" value="Genomic_DNA"/>
</dbReference>
<keyword evidence="5" id="KW-0604">Photosystem II</keyword>
<gene>
    <name evidence="7" type="ORF">MKW94_020793</name>
</gene>
<evidence type="ECO:0000256" key="3">
    <source>
        <dbReference type="ARBA" id="ARBA00022989"/>
    </source>
</evidence>
<organism evidence="7 8">
    <name type="scientific">Papaver nudicaule</name>
    <name type="common">Iceland poppy</name>
    <dbReference type="NCBI Taxonomy" id="74823"/>
    <lineage>
        <taxon>Eukaryota</taxon>
        <taxon>Viridiplantae</taxon>
        <taxon>Streptophyta</taxon>
        <taxon>Embryophyta</taxon>
        <taxon>Tracheophyta</taxon>
        <taxon>Spermatophyta</taxon>
        <taxon>Magnoliopsida</taxon>
        <taxon>Ranunculales</taxon>
        <taxon>Papaveraceae</taxon>
        <taxon>Papaveroideae</taxon>
        <taxon>Papaver</taxon>
    </lineage>
</organism>
<keyword evidence="8" id="KW-1185">Reference proteome</keyword>
<dbReference type="AlphaFoldDB" id="A0AA41VYV7"/>
<accession>A0AA41VYV7</accession>
<evidence type="ECO:0000256" key="1">
    <source>
        <dbReference type="ARBA" id="ARBA00022531"/>
    </source>
</evidence>
<evidence type="ECO:0008006" key="9">
    <source>
        <dbReference type="Google" id="ProtNLM"/>
    </source>
</evidence>
<feature type="transmembrane region" description="Helical" evidence="6">
    <location>
        <begin position="101"/>
        <end position="120"/>
    </location>
</feature>
<dbReference type="PANTHER" id="PTHR34455">
    <property type="entry name" value="OS07G0673550 PROTEIN"/>
    <property type="match status" value="1"/>
</dbReference>
<reference evidence="7" key="1">
    <citation type="submission" date="2022-03" db="EMBL/GenBank/DDBJ databases">
        <title>A functionally conserved STORR gene fusion in Papaver species that diverged 16.8 million years ago.</title>
        <authorList>
            <person name="Catania T."/>
        </authorList>
    </citation>
    <scope>NUCLEOTIDE SEQUENCE</scope>
    <source>
        <strain evidence="7">S-191538</strain>
    </source>
</reference>
<keyword evidence="1" id="KW-0602">Photosynthesis</keyword>
<dbReference type="GO" id="GO:0015979">
    <property type="term" value="P:photosynthesis"/>
    <property type="evidence" value="ECO:0007669"/>
    <property type="project" value="UniProtKB-KW"/>
</dbReference>
<dbReference type="GO" id="GO:0009523">
    <property type="term" value="C:photosystem II"/>
    <property type="evidence" value="ECO:0007669"/>
    <property type="project" value="UniProtKB-KW"/>
</dbReference>
<name>A0AA41VYV7_PAPNU</name>
<protein>
    <recommendedName>
        <fullName evidence="9">Ultraviolet-B-repressible protein</fullName>
    </recommendedName>
</protein>
<keyword evidence="3 6" id="KW-1133">Transmembrane helix</keyword>
<dbReference type="Gene3D" id="1.20.5.510">
    <property type="entry name" value="Single helix bin"/>
    <property type="match status" value="1"/>
</dbReference>